<evidence type="ECO:0000313" key="1">
    <source>
        <dbReference type="EMBL" id="AGY82070.1"/>
    </source>
</evidence>
<dbReference type="EMBL" id="CP006812">
    <property type="protein sequence ID" value="AGY82070.1"/>
    <property type="molecule type" value="Genomic_DNA"/>
</dbReference>
<protein>
    <submittedName>
        <fullName evidence="1">Uncharacterized protein</fullName>
    </submittedName>
</protein>
<dbReference type="PATRIC" id="fig|1266845.5.peg.1426"/>
<sequence>MNIISSANIYVPINNSFLVLGEEMKECLETKFLILATQQDIIENAIVALKFQLN</sequence>
<name>U5S9Y2_9LACT</name>
<dbReference type="STRING" id="1266845.Q783_07665"/>
<organism evidence="1 2">
    <name type="scientific">Carnobacterium inhibens subsp. gilichinskyi</name>
    <dbReference type="NCBI Taxonomy" id="1266845"/>
    <lineage>
        <taxon>Bacteria</taxon>
        <taxon>Bacillati</taxon>
        <taxon>Bacillota</taxon>
        <taxon>Bacilli</taxon>
        <taxon>Lactobacillales</taxon>
        <taxon>Carnobacteriaceae</taxon>
        <taxon>Carnobacterium</taxon>
    </lineage>
</organism>
<accession>U5S9Y2</accession>
<gene>
    <name evidence="1" type="ORF">Q783_07665</name>
</gene>
<dbReference type="HOGENOM" id="CLU_3096949_0_0_9"/>
<dbReference type="AlphaFoldDB" id="U5S9Y2"/>
<dbReference type="KEGG" id="caw:Q783_07665"/>
<dbReference type="Proteomes" id="UP000017469">
    <property type="component" value="Chromosome"/>
</dbReference>
<proteinExistence type="predicted"/>
<reference evidence="1 2" key="1">
    <citation type="journal article" date="2013" name="Genome Announc.">
        <title>Complete Genome Sequence of Carnobacterium gilichinskyi Strain WN1359T (DSM 27470T).</title>
        <authorList>
            <person name="Leonard M.T."/>
            <person name="Panayotova N."/>
            <person name="Farmerie W.G."/>
            <person name="Triplett E.W."/>
            <person name="Nicholson W.L."/>
        </authorList>
    </citation>
    <scope>NUCLEOTIDE SEQUENCE [LARGE SCALE GENOMIC DNA]</scope>
    <source>
        <strain evidence="1 2">WN1359</strain>
    </source>
</reference>
<evidence type="ECO:0000313" key="2">
    <source>
        <dbReference type="Proteomes" id="UP000017469"/>
    </source>
</evidence>